<dbReference type="EMBL" id="LR134405">
    <property type="protein sequence ID" value="VEH66286.1"/>
    <property type="molecule type" value="Genomic_DNA"/>
</dbReference>
<dbReference type="Proteomes" id="UP000278733">
    <property type="component" value="Chromosome"/>
</dbReference>
<evidence type="ECO:0000313" key="2">
    <source>
        <dbReference type="Proteomes" id="UP000278733"/>
    </source>
</evidence>
<name>A0A3S4U8F2_9PAST</name>
<dbReference type="EC" id="3.4.17.11" evidence="1"/>
<protein>
    <submittedName>
        <fullName evidence="1">Carboxypeptidase G2</fullName>
        <ecNumber evidence="1">3.4.17.11</ecNumber>
    </submittedName>
</protein>
<keyword evidence="1" id="KW-0645">Protease</keyword>
<keyword evidence="1" id="KW-0378">Hydrolase</keyword>
<dbReference type="GO" id="GO:0004180">
    <property type="term" value="F:carboxypeptidase activity"/>
    <property type="evidence" value="ECO:0007669"/>
    <property type="project" value="UniProtKB-KW"/>
</dbReference>
<organism evidence="1 2">
    <name type="scientific">Rodentibacter pneumotropicus</name>
    <dbReference type="NCBI Taxonomy" id="758"/>
    <lineage>
        <taxon>Bacteria</taxon>
        <taxon>Pseudomonadati</taxon>
        <taxon>Pseudomonadota</taxon>
        <taxon>Gammaproteobacteria</taxon>
        <taxon>Pasteurellales</taxon>
        <taxon>Pasteurellaceae</taxon>
        <taxon>Rodentibacter</taxon>
    </lineage>
</organism>
<evidence type="ECO:0000313" key="1">
    <source>
        <dbReference type="EMBL" id="VEH66286.1"/>
    </source>
</evidence>
<gene>
    <name evidence="1" type="primary">cpg2_3</name>
    <name evidence="1" type="ORF">NCTC8284_01448</name>
</gene>
<dbReference type="Gene3D" id="3.40.630.10">
    <property type="entry name" value="Zn peptidases"/>
    <property type="match status" value="1"/>
</dbReference>
<reference evidence="1 2" key="1">
    <citation type="submission" date="2018-12" db="EMBL/GenBank/DDBJ databases">
        <authorList>
            <consortium name="Pathogen Informatics"/>
        </authorList>
    </citation>
    <scope>NUCLEOTIDE SEQUENCE [LARGE SCALE GENOMIC DNA]</scope>
    <source>
        <strain evidence="1 2">NCTC8284</strain>
    </source>
</reference>
<keyword evidence="1" id="KW-0121">Carboxypeptidase</keyword>
<proteinExistence type="predicted"/>
<accession>A0A3S4U8F2</accession>
<sequence length="110" mass="11656">MLENPLVEGVTSTKTLINKESPMIDEKYLPLIKKVFNEVGEKLAIPIKWVDAGGLSDGNIAASTGCPTIDGLGPIGGNMHAKTEYLEINSVIPKCNLVVGVINALMSHPA</sequence>
<dbReference type="AlphaFoldDB" id="A0A3S4U8F2"/>
<dbReference type="STRING" id="758.GCA_000730685_00277"/>
<dbReference type="SUPFAM" id="SSF53187">
    <property type="entry name" value="Zn-dependent exopeptidases"/>
    <property type="match status" value="1"/>
</dbReference>
<dbReference type="KEGG" id="rpne:NCTC8284_01448"/>